<reference evidence="2" key="1">
    <citation type="journal article" date="2010" name="PLoS ONE">
        <title>Genome analysis of Treponema pallidum subsp. pallidum and subsp. pertenue strains: most of the genetic differences are localized in six regions.</title>
        <authorList>
            <person name="Mikalova L."/>
            <person name="Strouhal M."/>
            <person name="Cejkova D."/>
            <person name="Zobanikova M."/>
            <person name="Pospisilova P."/>
            <person name="Norris S.J."/>
            <person name="Sodergren E."/>
            <person name="Weinstock G.M."/>
            <person name="Smajs D."/>
        </authorList>
    </citation>
    <scope>NUCLEOTIDE SEQUENCE</scope>
    <source>
        <strain evidence="2">CDC-2</strain>
    </source>
</reference>
<sequence length="87" mass="9386">MAGGRACSDEERKHPVTRGSRSTRWFLPARAAPVFDLPSPSGWNCVFCARLSMLEVSGATIFGCNAPRAGAHGAIDVRCILFLMPHV</sequence>
<evidence type="ECO:0000313" key="2">
    <source>
        <dbReference type="EMBL" id="ADR64333.1"/>
    </source>
</evidence>
<evidence type="ECO:0000256" key="1">
    <source>
        <dbReference type="SAM" id="MobiDB-lite"/>
    </source>
</evidence>
<accession>E5FNT2</accession>
<dbReference type="AlphaFoldDB" id="E5FNT2"/>
<organism evidence="2">
    <name type="scientific">Treponema pallidum subsp. pertenue</name>
    <name type="common">Yaws treponeme</name>
    <dbReference type="NCBI Taxonomy" id="168"/>
    <lineage>
        <taxon>Bacteria</taxon>
        <taxon>Pseudomonadati</taxon>
        <taxon>Spirochaetota</taxon>
        <taxon>Spirochaetia</taxon>
        <taxon>Spirochaetales</taxon>
        <taxon>Treponemataceae</taxon>
        <taxon>Treponema</taxon>
    </lineage>
</organism>
<proteinExistence type="predicted"/>
<feature type="region of interest" description="Disordered" evidence="1">
    <location>
        <begin position="1"/>
        <end position="20"/>
    </location>
</feature>
<dbReference type="EMBL" id="HM585244">
    <property type="protein sequence ID" value="ADR64333.1"/>
    <property type="molecule type" value="Genomic_DNA"/>
</dbReference>
<name>E5FNT2_TREPE</name>
<protein>
    <submittedName>
        <fullName evidence="2">Uncharacterized protein</fullName>
    </submittedName>
</protein>